<dbReference type="Proteomes" id="UP001151760">
    <property type="component" value="Unassembled WGS sequence"/>
</dbReference>
<name>A0ABQ5G177_9ASTR</name>
<protein>
    <submittedName>
        <fullName evidence="1">Uncharacterized protein</fullName>
    </submittedName>
</protein>
<keyword evidence="2" id="KW-1185">Reference proteome</keyword>
<evidence type="ECO:0000313" key="2">
    <source>
        <dbReference type="Proteomes" id="UP001151760"/>
    </source>
</evidence>
<proteinExistence type="predicted"/>
<evidence type="ECO:0000313" key="1">
    <source>
        <dbReference type="EMBL" id="GJT69281.1"/>
    </source>
</evidence>
<comment type="caution">
    <text evidence="1">The sequence shown here is derived from an EMBL/GenBank/DDBJ whole genome shotgun (WGS) entry which is preliminary data.</text>
</comment>
<dbReference type="EMBL" id="BQNB010017974">
    <property type="protein sequence ID" value="GJT69281.1"/>
    <property type="molecule type" value="Genomic_DNA"/>
</dbReference>
<reference evidence="1" key="2">
    <citation type="submission" date="2022-01" db="EMBL/GenBank/DDBJ databases">
        <authorList>
            <person name="Yamashiro T."/>
            <person name="Shiraishi A."/>
            <person name="Satake H."/>
            <person name="Nakayama K."/>
        </authorList>
    </citation>
    <scope>NUCLEOTIDE SEQUENCE</scope>
</reference>
<reference evidence="1" key="1">
    <citation type="journal article" date="2022" name="Int. J. Mol. Sci.">
        <title>Draft Genome of Tanacetum Coccineum: Genomic Comparison of Closely Related Tanacetum-Family Plants.</title>
        <authorList>
            <person name="Yamashiro T."/>
            <person name="Shiraishi A."/>
            <person name="Nakayama K."/>
            <person name="Satake H."/>
        </authorList>
    </citation>
    <scope>NUCLEOTIDE SEQUENCE</scope>
</reference>
<accession>A0ABQ5G177</accession>
<organism evidence="1 2">
    <name type="scientific">Tanacetum coccineum</name>
    <dbReference type="NCBI Taxonomy" id="301880"/>
    <lineage>
        <taxon>Eukaryota</taxon>
        <taxon>Viridiplantae</taxon>
        <taxon>Streptophyta</taxon>
        <taxon>Embryophyta</taxon>
        <taxon>Tracheophyta</taxon>
        <taxon>Spermatophyta</taxon>
        <taxon>Magnoliopsida</taxon>
        <taxon>eudicotyledons</taxon>
        <taxon>Gunneridae</taxon>
        <taxon>Pentapetalae</taxon>
        <taxon>asterids</taxon>
        <taxon>campanulids</taxon>
        <taxon>Asterales</taxon>
        <taxon>Asteraceae</taxon>
        <taxon>Asteroideae</taxon>
        <taxon>Anthemideae</taxon>
        <taxon>Anthemidinae</taxon>
        <taxon>Tanacetum</taxon>
    </lineage>
</organism>
<sequence length="214" mass="24834">MMTEVAKIVECGLLATLTQVSVMVIMRFLEKANRECLDNGTPSTTTMSDKCPYKTNYPMPIPLDEWDTRCHITYTWSTSNQNIPNNEPTPFSLEHSELGEKANISESLNFDIEEEYAKEIGNPYSRKFDEYKRVFDNEVENLSNEYALRIGKKGYEEEELWRSGDEKTDYKPSFVDVKTFEVKKYSFKRWQSFICITKQDDDALPLGRVIPGND</sequence>
<gene>
    <name evidence="1" type="ORF">Tco_1028567</name>
</gene>